<dbReference type="RefSeq" id="WP_211342109.1">
    <property type="nucleotide sequence ID" value="NZ_JAJGNH010000004.1"/>
</dbReference>
<evidence type="ECO:0000256" key="4">
    <source>
        <dbReference type="ARBA" id="ARBA00023163"/>
    </source>
</evidence>
<dbReference type="InterPro" id="IPR036390">
    <property type="entry name" value="WH_DNA-bd_sf"/>
</dbReference>
<dbReference type="GO" id="GO:0003700">
    <property type="term" value="F:DNA-binding transcription factor activity"/>
    <property type="evidence" value="ECO:0007669"/>
    <property type="project" value="InterPro"/>
</dbReference>
<dbReference type="SUPFAM" id="SSF53850">
    <property type="entry name" value="Periplasmic binding protein-like II"/>
    <property type="match status" value="1"/>
</dbReference>
<evidence type="ECO:0000256" key="1">
    <source>
        <dbReference type="ARBA" id="ARBA00009437"/>
    </source>
</evidence>
<accession>A0A4R6X735</accession>
<evidence type="ECO:0000256" key="2">
    <source>
        <dbReference type="ARBA" id="ARBA00023015"/>
    </source>
</evidence>
<dbReference type="Pfam" id="PF00126">
    <property type="entry name" value="HTH_1"/>
    <property type="match status" value="1"/>
</dbReference>
<dbReference type="AlphaFoldDB" id="A0A4R6X735"/>
<name>A0A4R6X735_9GAMM</name>
<dbReference type="PROSITE" id="PS50931">
    <property type="entry name" value="HTH_LYSR"/>
    <property type="match status" value="1"/>
</dbReference>
<dbReference type="Proteomes" id="UP000295729">
    <property type="component" value="Unassembled WGS sequence"/>
</dbReference>
<dbReference type="Gene3D" id="3.40.190.10">
    <property type="entry name" value="Periplasmic binding protein-like II"/>
    <property type="match status" value="2"/>
</dbReference>
<dbReference type="Gene3D" id="1.10.10.10">
    <property type="entry name" value="Winged helix-like DNA-binding domain superfamily/Winged helix DNA-binding domain"/>
    <property type="match status" value="1"/>
</dbReference>
<comment type="similarity">
    <text evidence="1">Belongs to the LysR transcriptional regulatory family.</text>
</comment>
<dbReference type="EMBL" id="SNZA01000001">
    <property type="protein sequence ID" value="TDR14836.1"/>
    <property type="molecule type" value="Genomic_DNA"/>
</dbReference>
<evidence type="ECO:0000259" key="5">
    <source>
        <dbReference type="PROSITE" id="PS50931"/>
    </source>
</evidence>
<keyword evidence="3 6" id="KW-0238">DNA-binding</keyword>
<dbReference type="InterPro" id="IPR000847">
    <property type="entry name" value="LysR_HTH_N"/>
</dbReference>
<keyword evidence="2" id="KW-0805">Transcription regulation</keyword>
<dbReference type="PANTHER" id="PTHR30579">
    <property type="entry name" value="TRANSCRIPTIONAL REGULATOR"/>
    <property type="match status" value="1"/>
</dbReference>
<reference evidence="6 7" key="1">
    <citation type="submission" date="2019-03" db="EMBL/GenBank/DDBJ databases">
        <title>Genomic Encyclopedia of Type Strains, Phase IV (KMG-IV): sequencing the most valuable type-strain genomes for metagenomic binning, comparative biology and taxonomic classification.</title>
        <authorList>
            <person name="Goeker M."/>
        </authorList>
    </citation>
    <scope>NUCLEOTIDE SEQUENCE [LARGE SCALE GENOMIC DNA]</scope>
    <source>
        <strain evidence="6 7">DSM 5604</strain>
    </source>
</reference>
<proteinExistence type="inferred from homology"/>
<dbReference type="Pfam" id="PF03466">
    <property type="entry name" value="LysR_substrate"/>
    <property type="match status" value="1"/>
</dbReference>
<dbReference type="InterPro" id="IPR036388">
    <property type="entry name" value="WH-like_DNA-bd_sf"/>
</dbReference>
<protein>
    <submittedName>
        <fullName evidence="6">DNA-binding transcriptional LysR family regulator</fullName>
    </submittedName>
</protein>
<dbReference type="SUPFAM" id="SSF46785">
    <property type="entry name" value="Winged helix' DNA-binding domain"/>
    <property type="match status" value="1"/>
</dbReference>
<dbReference type="InterPro" id="IPR050176">
    <property type="entry name" value="LTTR"/>
</dbReference>
<comment type="caution">
    <text evidence="6">The sequence shown here is derived from an EMBL/GenBank/DDBJ whole genome shotgun (WGS) entry which is preliminary data.</text>
</comment>
<dbReference type="PANTHER" id="PTHR30579:SF7">
    <property type="entry name" value="HTH-TYPE TRANSCRIPTIONAL REGULATOR LRHA-RELATED"/>
    <property type="match status" value="1"/>
</dbReference>
<keyword evidence="7" id="KW-1185">Reference proteome</keyword>
<sequence>MNVERDLEIQWLRTFKSVAQTGSMTKSSTLLNRSQSAISMHIKNLESVLDGELFHREVRRLTLTTLGQEFLIHADNILKAHRSALVMAKEQDLTGKISLGIPDDYAVSFFPAILRAINEAYPQIEISFVCEPSSTLVPRIEKGEIDIGIITQDRTDRGVKIATVPLVWAGYIPYQWDESKPLPVAMYEFGSEARKKITGVLDQLKGGYKIIYSSAYIAGQIAAAQSGIALSMLTKCSVPERLPLVNHKALPTLPALEIAVFKSPAEDKRSALVDLIEELIIKTPFNGDYSFNAQT</sequence>
<keyword evidence="4" id="KW-0804">Transcription</keyword>
<evidence type="ECO:0000313" key="7">
    <source>
        <dbReference type="Proteomes" id="UP000295729"/>
    </source>
</evidence>
<feature type="domain" description="HTH lysR-type" evidence="5">
    <location>
        <begin position="7"/>
        <end position="64"/>
    </location>
</feature>
<organism evidence="6 7">
    <name type="scientific">Marinomonas communis</name>
    <dbReference type="NCBI Taxonomy" id="28254"/>
    <lineage>
        <taxon>Bacteria</taxon>
        <taxon>Pseudomonadati</taxon>
        <taxon>Pseudomonadota</taxon>
        <taxon>Gammaproteobacteria</taxon>
        <taxon>Oceanospirillales</taxon>
        <taxon>Oceanospirillaceae</taxon>
        <taxon>Marinomonas</taxon>
    </lineage>
</organism>
<gene>
    <name evidence="6" type="ORF">C8D85_0185</name>
</gene>
<evidence type="ECO:0000256" key="3">
    <source>
        <dbReference type="ARBA" id="ARBA00023125"/>
    </source>
</evidence>
<dbReference type="InterPro" id="IPR005119">
    <property type="entry name" value="LysR_subst-bd"/>
</dbReference>
<dbReference type="GO" id="GO:0003677">
    <property type="term" value="F:DNA binding"/>
    <property type="evidence" value="ECO:0007669"/>
    <property type="project" value="UniProtKB-KW"/>
</dbReference>
<evidence type="ECO:0000313" key="6">
    <source>
        <dbReference type="EMBL" id="TDR14836.1"/>
    </source>
</evidence>